<dbReference type="InterPro" id="IPR041698">
    <property type="entry name" value="Methyltransf_25"/>
</dbReference>
<organism evidence="2 3">
    <name type="scientific">Undibacterium rugosum</name>
    <dbReference type="NCBI Taxonomy" id="2762291"/>
    <lineage>
        <taxon>Bacteria</taxon>
        <taxon>Pseudomonadati</taxon>
        <taxon>Pseudomonadota</taxon>
        <taxon>Betaproteobacteria</taxon>
        <taxon>Burkholderiales</taxon>
        <taxon>Oxalobacteraceae</taxon>
        <taxon>Undibacterium</taxon>
    </lineage>
</organism>
<comment type="caution">
    <text evidence="2">The sequence shown here is derived from an EMBL/GenBank/DDBJ whole genome shotgun (WGS) entry which is preliminary data.</text>
</comment>
<keyword evidence="3" id="KW-1185">Reference proteome</keyword>
<name>A0A923KZR7_9BURK</name>
<dbReference type="EMBL" id="JACOGG010000016">
    <property type="protein sequence ID" value="MBC3936558.1"/>
    <property type="molecule type" value="Genomic_DNA"/>
</dbReference>
<accession>A0A923KZR7</accession>
<dbReference type="SUPFAM" id="SSF53335">
    <property type="entry name" value="S-adenosyl-L-methionine-dependent methyltransferases"/>
    <property type="match status" value="1"/>
</dbReference>
<gene>
    <name evidence="2" type="ORF">H8K47_14420</name>
</gene>
<evidence type="ECO:0000313" key="3">
    <source>
        <dbReference type="Proteomes" id="UP000612361"/>
    </source>
</evidence>
<keyword evidence="2" id="KW-0808">Transferase</keyword>
<proteinExistence type="predicted"/>
<dbReference type="InterPro" id="IPR029063">
    <property type="entry name" value="SAM-dependent_MTases_sf"/>
</dbReference>
<dbReference type="Pfam" id="PF13649">
    <property type="entry name" value="Methyltransf_25"/>
    <property type="match status" value="1"/>
</dbReference>
<dbReference type="AlphaFoldDB" id="A0A923KZR7"/>
<protein>
    <submittedName>
        <fullName evidence="2">Class I SAM-dependent methyltransferase</fullName>
    </submittedName>
</protein>
<dbReference type="CDD" id="cd02440">
    <property type="entry name" value="AdoMet_MTases"/>
    <property type="match status" value="1"/>
</dbReference>
<dbReference type="Proteomes" id="UP000612361">
    <property type="component" value="Unassembled WGS sequence"/>
</dbReference>
<dbReference type="RefSeq" id="WP_186882099.1">
    <property type="nucleotide sequence ID" value="NZ_JACOGG010000016.1"/>
</dbReference>
<dbReference type="GO" id="GO:0032259">
    <property type="term" value="P:methylation"/>
    <property type="evidence" value="ECO:0007669"/>
    <property type="project" value="UniProtKB-KW"/>
</dbReference>
<dbReference type="GO" id="GO:0008168">
    <property type="term" value="F:methyltransferase activity"/>
    <property type="evidence" value="ECO:0007669"/>
    <property type="project" value="UniProtKB-KW"/>
</dbReference>
<reference evidence="2" key="1">
    <citation type="submission" date="2020-08" db="EMBL/GenBank/DDBJ databases">
        <title>Novel species isolated from subtropical streams in China.</title>
        <authorList>
            <person name="Lu H."/>
        </authorList>
    </citation>
    <scope>NUCLEOTIDE SEQUENCE</scope>
    <source>
        <strain evidence="2">CY7W</strain>
    </source>
</reference>
<sequence length="217" mass="24757">MTDLKLRDYYAQRAPVLEQDYAIEEREGDLEEMEERVCEMLMGQKVLELACGTGYWTQQIADFAESVHATDFCPELLEIAQTKEFDNDNVEFALADAFALPVAAAGRYSAAFAGFLWSHVKREDQTKLLKQWCAAIGSGSTLILIDDNEVEGDTLPVARTDLEGNTFHIHTMPDGSRVEVIKNFPTDSYMRKKFAAVARDIRIYRNEYYWMLSCVLR</sequence>
<feature type="domain" description="Methyltransferase" evidence="1">
    <location>
        <begin position="46"/>
        <end position="135"/>
    </location>
</feature>
<evidence type="ECO:0000313" key="2">
    <source>
        <dbReference type="EMBL" id="MBC3936558.1"/>
    </source>
</evidence>
<evidence type="ECO:0000259" key="1">
    <source>
        <dbReference type="Pfam" id="PF13649"/>
    </source>
</evidence>
<dbReference type="Gene3D" id="3.40.50.150">
    <property type="entry name" value="Vaccinia Virus protein VP39"/>
    <property type="match status" value="1"/>
</dbReference>
<keyword evidence="2" id="KW-0489">Methyltransferase</keyword>